<evidence type="ECO:0000313" key="2">
    <source>
        <dbReference type="Proteomes" id="UP000308600"/>
    </source>
</evidence>
<name>A0ACD3AS82_9AGAR</name>
<proteinExistence type="predicted"/>
<organism evidence="1 2">
    <name type="scientific">Pluteus cervinus</name>
    <dbReference type="NCBI Taxonomy" id="181527"/>
    <lineage>
        <taxon>Eukaryota</taxon>
        <taxon>Fungi</taxon>
        <taxon>Dikarya</taxon>
        <taxon>Basidiomycota</taxon>
        <taxon>Agaricomycotina</taxon>
        <taxon>Agaricomycetes</taxon>
        <taxon>Agaricomycetidae</taxon>
        <taxon>Agaricales</taxon>
        <taxon>Pluteineae</taxon>
        <taxon>Pluteaceae</taxon>
        <taxon>Pluteus</taxon>
    </lineage>
</organism>
<evidence type="ECO:0000313" key="1">
    <source>
        <dbReference type="EMBL" id="TFK68176.1"/>
    </source>
</evidence>
<protein>
    <submittedName>
        <fullName evidence="1">Uncharacterized protein</fullName>
    </submittedName>
</protein>
<reference evidence="1 2" key="1">
    <citation type="journal article" date="2019" name="Nat. Ecol. Evol.">
        <title>Megaphylogeny resolves global patterns of mushroom evolution.</title>
        <authorList>
            <person name="Varga T."/>
            <person name="Krizsan K."/>
            <person name="Foldi C."/>
            <person name="Dima B."/>
            <person name="Sanchez-Garcia M."/>
            <person name="Sanchez-Ramirez S."/>
            <person name="Szollosi G.J."/>
            <person name="Szarkandi J.G."/>
            <person name="Papp V."/>
            <person name="Albert L."/>
            <person name="Andreopoulos W."/>
            <person name="Angelini C."/>
            <person name="Antonin V."/>
            <person name="Barry K.W."/>
            <person name="Bougher N.L."/>
            <person name="Buchanan P."/>
            <person name="Buyck B."/>
            <person name="Bense V."/>
            <person name="Catcheside P."/>
            <person name="Chovatia M."/>
            <person name="Cooper J."/>
            <person name="Damon W."/>
            <person name="Desjardin D."/>
            <person name="Finy P."/>
            <person name="Geml J."/>
            <person name="Haridas S."/>
            <person name="Hughes K."/>
            <person name="Justo A."/>
            <person name="Karasinski D."/>
            <person name="Kautmanova I."/>
            <person name="Kiss B."/>
            <person name="Kocsube S."/>
            <person name="Kotiranta H."/>
            <person name="LaButti K.M."/>
            <person name="Lechner B.E."/>
            <person name="Liimatainen K."/>
            <person name="Lipzen A."/>
            <person name="Lukacs Z."/>
            <person name="Mihaltcheva S."/>
            <person name="Morgado L.N."/>
            <person name="Niskanen T."/>
            <person name="Noordeloos M.E."/>
            <person name="Ohm R.A."/>
            <person name="Ortiz-Santana B."/>
            <person name="Ovrebo C."/>
            <person name="Racz N."/>
            <person name="Riley R."/>
            <person name="Savchenko A."/>
            <person name="Shiryaev A."/>
            <person name="Soop K."/>
            <person name="Spirin V."/>
            <person name="Szebenyi C."/>
            <person name="Tomsovsky M."/>
            <person name="Tulloss R.E."/>
            <person name="Uehling J."/>
            <person name="Grigoriev I.V."/>
            <person name="Vagvolgyi C."/>
            <person name="Papp T."/>
            <person name="Martin F.M."/>
            <person name="Miettinen O."/>
            <person name="Hibbett D.S."/>
            <person name="Nagy L.G."/>
        </authorList>
    </citation>
    <scope>NUCLEOTIDE SEQUENCE [LARGE SCALE GENOMIC DNA]</scope>
    <source>
        <strain evidence="1 2">NL-1719</strain>
    </source>
</reference>
<dbReference type="EMBL" id="ML208357">
    <property type="protein sequence ID" value="TFK68176.1"/>
    <property type="molecule type" value="Genomic_DNA"/>
</dbReference>
<dbReference type="Proteomes" id="UP000308600">
    <property type="component" value="Unassembled WGS sequence"/>
</dbReference>
<gene>
    <name evidence="1" type="ORF">BDN72DRAFT_842083</name>
</gene>
<accession>A0ACD3AS82</accession>
<feature type="non-terminal residue" evidence="1">
    <location>
        <position position="1"/>
    </location>
</feature>
<keyword evidence="2" id="KW-1185">Reference proteome</keyword>
<sequence>VRVDMSIEYCHLEEHRSATCLIRQKSRYLLHWRHKSWENQHMYMRDKGTSQKRGNNKTNLTGKNQQVAARIHCKLQQVEFRGGAPRTNEFTKKGDNSRERREPLANKLLDAIDLGHRGCFLRDNVDKRTPFVDYPDPEVSRRVGVAFAKRKEYM</sequence>